<evidence type="ECO:0000313" key="2">
    <source>
        <dbReference type="Proteomes" id="UP001152622"/>
    </source>
</evidence>
<accession>A0A9Q1IWN5</accession>
<dbReference type="EMBL" id="JAINUF010000006">
    <property type="protein sequence ID" value="KAJ8355703.1"/>
    <property type="molecule type" value="Genomic_DNA"/>
</dbReference>
<dbReference type="AlphaFoldDB" id="A0A9Q1IWN5"/>
<gene>
    <name evidence="1" type="ORF">SKAU_G00184970</name>
</gene>
<comment type="caution">
    <text evidence="1">The sequence shown here is derived from an EMBL/GenBank/DDBJ whole genome shotgun (WGS) entry which is preliminary data.</text>
</comment>
<sequence>MSCSALWGFWSCPRACDRTSRDCPVLIWPPTTRVQSQHATGYVGHEKQRQLTQAKGLAHTRAELKSLSVSSVRDNASAVEIKNALQVTPSPSPPRNATAQLPACIAHEFSAFGSPNPALAFTLQAHAVIPASRGVCLRFGAGCMRRLAPPFTPPGLSRSSQLLYGGIKIPETARRLGGSDLGELWSKLFLIKRHRAHANSIQDARLVCLAAIFSNFSSTQSFWLDFLYRA</sequence>
<organism evidence="1 2">
    <name type="scientific">Synaphobranchus kaupii</name>
    <name type="common">Kaup's arrowtooth eel</name>
    <dbReference type="NCBI Taxonomy" id="118154"/>
    <lineage>
        <taxon>Eukaryota</taxon>
        <taxon>Metazoa</taxon>
        <taxon>Chordata</taxon>
        <taxon>Craniata</taxon>
        <taxon>Vertebrata</taxon>
        <taxon>Euteleostomi</taxon>
        <taxon>Actinopterygii</taxon>
        <taxon>Neopterygii</taxon>
        <taxon>Teleostei</taxon>
        <taxon>Anguilliformes</taxon>
        <taxon>Synaphobranchidae</taxon>
        <taxon>Synaphobranchus</taxon>
    </lineage>
</organism>
<dbReference type="Proteomes" id="UP001152622">
    <property type="component" value="Chromosome 6"/>
</dbReference>
<reference evidence="1" key="1">
    <citation type="journal article" date="2023" name="Science">
        <title>Genome structures resolve the early diversification of teleost fishes.</title>
        <authorList>
            <person name="Parey E."/>
            <person name="Louis A."/>
            <person name="Montfort J."/>
            <person name="Bouchez O."/>
            <person name="Roques C."/>
            <person name="Iampietro C."/>
            <person name="Lluch J."/>
            <person name="Castinel A."/>
            <person name="Donnadieu C."/>
            <person name="Desvignes T."/>
            <person name="Floi Bucao C."/>
            <person name="Jouanno E."/>
            <person name="Wen M."/>
            <person name="Mejri S."/>
            <person name="Dirks R."/>
            <person name="Jansen H."/>
            <person name="Henkel C."/>
            <person name="Chen W.J."/>
            <person name="Zahm M."/>
            <person name="Cabau C."/>
            <person name="Klopp C."/>
            <person name="Thompson A.W."/>
            <person name="Robinson-Rechavi M."/>
            <person name="Braasch I."/>
            <person name="Lecointre G."/>
            <person name="Bobe J."/>
            <person name="Postlethwait J.H."/>
            <person name="Berthelot C."/>
            <person name="Roest Crollius H."/>
            <person name="Guiguen Y."/>
        </authorList>
    </citation>
    <scope>NUCLEOTIDE SEQUENCE</scope>
    <source>
        <strain evidence="1">WJC10195</strain>
    </source>
</reference>
<evidence type="ECO:0000313" key="1">
    <source>
        <dbReference type="EMBL" id="KAJ8355703.1"/>
    </source>
</evidence>
<proteinExistence type="predicted"/>
<protein>
    <submittedName>
        <fullName evidence="1">Uncharacterized protein</fullName>
    </submittedName>
</protein>
<keyword evidence="2" id="KW-1185">Reference proteome</keyword>
<name>A0A9Q1IWN5_SYNKA</name>